<dbReference type="InterPro" id="IPR004358">
    <property type="entry name" value="Sig_transdc_His_kin-like_C"/>
</dbReference>
<keyword evidence="12" id="KW-1185">Reference proteome</keyword>
<sequence>LTPCWYYMFIHMENHVNLNSRNIVSQLQSEIKHSAELLNPMKSSSTNLARFLSSTLDTTYISFSDIEGKAFSALTILIFLTPCWYYMFIHMENHVNLNSRNIVSQLQSEIKHSAELLNPMKSSSTNLARFLNSTLDTTYISFSDIERKVAPSLFQAFETVPYLAEISYVGTEGLFFSYYTDHDRALAMYSNLSSSWGASNKTYIQPVNRETGEVYGEVLDIISNPFLNASWIEEGIDESNGFASLGTKWDNDDVLLFLSSARITSKGVISMGFSAKAISDFVTRIDQQGVRSYLATKDGNVLVQGFQHTHFVDFYNDTVFFKSLNANDDLTSNDATLSCKDEAATSSLNIWDTKYLVKCYTMDIMGIESVYVLAFPQKGFASFDLNYKKEGLILFVATMVTAFIALFSFLCITCKAMRRDMHLCASLIEKSEATQRAEKKNKNKSNALASASHDVRASLAGITGLIDISYELVVPGSELETNLKQMSSCTHDLLGLLNSILDTSKIESGKMPLEEEEFNVFLLLEDVVDFYYPVAMKKGVDIVLDPCDGSVMRYSRVKGDRGKLKQVLSNLLSNAVKFTNEGHIAVRAWTKKPRLQNSTVTFREEPRFMDFIFDVDDTGKGIPKENYKSVFEDYVQVKETALGQGGTGLGLGIVQSLVCLMHGDIEIIEKDTGEKGTCFRFNVLLTCENETMIDGSTMDDIEYIGATPGFILIVIDSLAPQFVELYKIVSSFKREFCNTCKVVLLDKPFARNTNFNVIDQNDIVISKPFHGSRLFHTIKLLPEFGGECQLSSTKGEIQECGDSSGCKKPLSGKKFLVAEDSDLLRKLASVTLISLGATIEQCENGQQAVQLVREALSRNFSNPPYDYILMDCQMPVVDGLEATKEIRKMEKRYGVHIPIIALTACTEKMAVETGIDYHIVKPIKRELLLEAIKCIHANTS</sequence>
<comment type="catalytic activity">
    <reaction evidence="1">
        <text>ATP + protein L-histidine = ADP + protein N-phospho-L-histidine.</text>
        <dbReference type="EC" id="2.7.13.3"/>
    </reaction>
</comment>
<dbReference type="SMART" id="SM00388">
    <property type="entry name" value="HisKA"/>
    <property type="match status" value="1"/>
</dbReference>
<evidence type="ECO:0000256" key="1">
    <source>
        <dbReference type="ARBA" id="ARBA00000085"/>
    </source>
</evidence>
<reference evidence="11 12" key="1">
    <citation type="journal article" date="2012" name="Nat. Biotechnol.">
        <title>Draft genome sequence of pigeonpea (Cajanus cajan), an orphan legume crop of resource-poor farmers.</title>
        <authorList>
            <person name="Varshney R.K."/>
            <person name="Chen W."/>
            <person name="Li Y."/>
            <person name="Bharti A.K."/>
            <person name="Saxena R.K."/>
            <person name="Schlueter J.A."/>
            <person name="Donoghue M.T."/>
            <person name="Azam S."/>
            <person name="Fan G."/>
            <person name="Whaley A.M."/>
            <person name="Farmer A.D."/>
            <person name="Sheridan J."/>
            <person name="Iwata A."/>
            <person name="Tuteja R."/>
            <person name="Penmetsa R.V."/>
            <person name="Wu W."/>
            <person name="Upadhyaya H.D."/>
            <person name="Yang S.P."/>
            <person name="Shah T."/>
            <person name="Saxena K.B."/>
            <person name="Michael T."/>
            <person name="McCombie W.R."/>
            <person name="Yang B."/>
            <person name="Zhang G."/>
            <person name="Yang H."/>
            <person name="Wang J."/>
            <person name="Spillane C."/>
            <person name="Cook D.R."/>
            <person name="May G.D."/>
            <person name="Xu X."/>
            <person name="Jackson S.A."/>
        </authorList>
    </citation>
    <scope>NUCLEOTIDE SEQUENCE [LARGE SCALE GENOMIC DNA]</scope>
    <source>
        <strain evidence="12">cv. Asha</strain>
    </source>
</reference>
<dbReference type="PANTHER" id="PTHR43719">
    <property type="entry name" value="TWO-COMPONENT HISTIDINE KINASE"/>
    <property type="match status" value="1"/>
</dbReference>
<dbReference type="SMART" id="SM00448">
    <property type="entry name" value="REC"/>
    <property type="match status" value="1"/>
</dbReference>
<evidence type="ECO:0000313" key="11">
    <source>
        <dbReference type="EMBL" id="KYP55076.1"/>
    </source>
</evidence>
<evidence type="ECO:0000256" key="6">
    <source>
        <dbReference type="ARBA" id="ARBA00023170"/>
    </source>
</evidence>
<evidence type="ECO:0000256" key="7">
    <source>
        <dbReference type="PROSITE-ProRule" id="PRU00169"/>
    </source>
</evidence>
<dbReference type="SUPFAM" id="SSF47384">
    <property type="entry name" value="Homodimeric domain of signal transducing histidine kinase"/>
    <property type="match status" value="1"/>
</dbReference>
<dbReference type="PANTHER" id="PTHR43719:SF75">
    <property type="entry name" value="HISTIDINE KINASE CKI1"/>
    <property type="match status" value="1"/>
</dbReference>
<dbReference type="EMBL" id="CM003613">
    <property type="protein sequence ID" value="KYP55076.1"/>
    <property type="molecule type" value="Genomic_DNA"/>
</dbReference>
<feature type="domain" description="Response regulatory" evidence="10">
    <location>
        <begin position="814"/>
        <end position="936"/>
    </location>
</feature>
<organism evidence="11 12">
    <name type="scientific">Cajanus cajan</name>
    <name type="common">Pigeon pea</name>
    <name type="synonym">Cajanus indicus</name>
    <dbReference type="NCBI Taxonomy" id="3821"/>
    <lineage>
        <taxon>Eukaryota</taxon>
        <taxon>Viridiplantae</taxon>
        <taxon>Streptophyta</taxon>
        <taxon>Embryophyta</taxon>
        <taxon>Tracheophyta</taxon>
        <taxon>Spermatophyta</taxon>
        <taxon>Magnoliopsida</taxon>
        <taxon>eudicotyledons</taxon>
        <taxon>Gunneridae</taxon>
        <taxon>Pentapetalae</taxon>
        <taxon>rosids</taxon>
        <taxon>fabids</taxon>
        <taxon>Fabales</taxon>
        <taxon>Fabaceae</taxon>
        <taxon>Papilionoideae</taxon>
        <taxon>50 kb inversion clade</taxon>
        <taxon>NPAAA clade</taxon>
        <taxon>indigoferoid/millettioid clade</taxon>
        <taxon>Phaseoleae</taxon>
        <taxon>Cajanus</taxon>
    </lineage>
</organism>
<keyword evidence="11" id="KW-0418">Kinase</keyword>
<keyword evidence="5" id="KW-0256">Endoplasmic reticulum</keyword>
<protein>
    <recommendedName>
        <fullName evidence="3">histidine kinase</fullName>
        <ecNumber evidence="3">2.7.13.3</ecNumber>
    </recommendedName>
</protein>
<feature type="non-terminal residue" evidence="11">
    <location>
        <position position="1"/>
    </location>
</feature>
<dbReference type="Gene3D" id="3.40.50.2300">
    <property type="match status" value="1"/>
</dbReference>
<dbReference type="Pfam" id="PF00072">
    <property type="entry name" value="Response_reg"/>
    <property type="match status" value="1"/>
</dbReference>
<evidence type="ECO:0000256" key="2">
    <source>
        <dbReference type="ARBA" id="ARBA00004477"/>
    </source>
</evidence>
<dbReference type="Pfam" id="PF00512">
    <property type="entry name" value="HisKA"/>
    <property type="match status" value="1"/>
</dbReference>
<dbReference type="EC" id="2.7.13.3" evidence="3"/>
<comment type="subcellular location">
    <subcellularLocation>
        <location evidence="2">Endoplasmic reticulum membrane</location>
        <topology evidence="2">Multi-pass membrane protein</topology>
    </subcellularLocation>
</comment>
<dbReference type="AlphaFoldDB" id="A0A151SJR2"/>
<dbReference type="InterPro" id="IPR036097">
    <property type="entry name" value="HisK_dim/P_sf"/>
</dbReference>
<dbReference type="InterPro" id="IPR003594">
    <property type="entry name" value="HATPase_dom"/>
</dbReference>
<dbReference type="Gene3D" id="1.10.287.130">
    <property type="match status" value="1"/>
</dbReference>
<evidence type="ECO:0000259" key="10">
    <source>
        <dbReference type="PROSITE" id="PS50110"/>
    </source>
</evidence>
<evidence type="ECO:0000256" key="3">
    <source>
        <dbReference type="ARBA" id="ARBA00012438"/>
    </source>
</evidence>
<dbReference type="SMART" id="SM00387">
    <property type="entry name" value="HATPase_c"/>
    <property type="match status" value="1"/>
</dbReference>
<evidence type="ECO:0000256" key="8">
    <source>
        <dbReference type="SAM" id="Phobius"/>
    </source>
</evidence>
<feature type="domain" description="Histidine kinase" evidence="9">
    <location>
        <begin position="450"/>
        <end position="687"/>
    </location>
</feature>
<accession>A0A151SJR2</accession>
<dbReference type="GO" id="GO:0000155">
    <property type="term" value="F:phosphorelay sensor kinase activity"/>
    <property type="evidence" value="ECO:0007669"/>
    <property type="project" value="InterPro"/>
</dbReference>
<dbReference type="CDD" id="cd00082">
    <property type="entry name" value="HisKA"/>
    <property type="match status" value="1"/>
</dbReference>
<dbReference type="InterPro" id="IPR005467">
    <property type="entry name" value="His_kinase_dom"/>
</dbReference>
<evidence type="ECO:0000256" key="5">
    <source>
        <dbReference type="ARBA" id="ARBA00022824"/>
    </source>
</evidence>
<keyword evidence="6" id="KW-0675">Receptor</keyword>
<dbReference type="CDD" id="cd17546">
    <property type="entry name" value="REC_hyHK_CKI1_RcsC-like"/>
    <property type="match status" value="1"/>
</dbReference>
<dbReference type="Gene3D" id="3.30.565.10">
    <property type="entry name" value="Histidine kinase-like ATPase, C-terminal domain"/>
    <property type="match status" value="1"/>
</dbReference>
<dbReference type="OMA" id="MFIHMEN"/>
<evidence type="ECO:0000259" key="9">
    <source>
        <dbReference type="PROSITE" id="PS50109"/>
    </source>
</evidence>
<name>A0A151SJR2_CAJCA</name>
<dbReference type="Pfam" id="PF02518">
    <property type="entry name" value="HATPase_c"/>
    <property type="match status" value="1"/>
</dbReference>
<dbReference type="InterPro" id="IPR036890">
    <property type="entry name" value="HATPase_C_sf"/>
</dbReference>
<keyword evidence="4 7" id="KW-0597">Phosphoprotein</keyword>
<keyword evidence="11" id="KW-0808">Transferase</keyword>
<dbReference type="SUPFAM" id="SSF52172">
    <property type="entry name" value="CheY-like"/>
    <property type="match status" value="1"/>
</dbReference>
<keyword evidence="8" id="KW-1133">Transmembrane helix</keyword>
<keyword evidence="8" id="KW-0472">Membrane</keyword>
<feature type="modified residue" description="4-aspartylphosphate" evidence="7">
    <location>
        <position position="871"/>
    </location>
</feature>
<feature type="transmembrane region" description="Helical" evidence="8">
    <location>
        <begin position="392"/>
        <end position="412"/>
    </location>
</feature>
<dbReference type="PROSITE" id="PS50109">
    <property type="entry name" value="HIS_KIN"/>
    <property type="match status" value="1"/>
</dbReference>
<dbReference type="Proteomes" id="UP000075243">
    <property type="component" value="Chromosome 11"/>
</dbReference>
<dbReference type="InterPro" id="IPR011006">
    <property type="entry name" value="CheY-like_superfamily"/>
</dbReference>
<dbReference type="PROSITE" id="PS50110">
    <property type="entry name" value="RESPONSE_REGULATORY"/>
    <property type="match status" value="1"/>
</dbReference>
<proteinExistence type="predicted"/>
<evidence type="ECO:0000313" key="12">
    <source>
        <dbReference type="Proteomes" id="UP000075243"/>
    </source>
</evidence>
<dbReference type="InterPro" id="IPR003661">
    <property type="entry name" value="HisK_dim/P_dom"/>
</dbReference>
<evidence type="ECO:0000256" key="4">
    <source>
        <dbReference type="ARBA" id="ARBA00022553"/>
    </source>
</evidence>
<dbReference type="STRING" id="3821.A0A151SJR2"/>
<dbReference type="SUPFAM" id="SSF55874">
    <property type="entry name" value="ATPase domain of HSP90 chaperone/DNA topoisomerase II/histidine kinase"/>
    <property type="match status" value="1"/>
</dbReference>
<keyword evidence="8" id="KW-0812">Transmembrane</keyword>
<dbReference type="GO" id="GO:0005789">
    <property type="term" value="C:endoplasmic reticulum membrane"/>
    <property type="evidence" value="ECO:0007669"/>
    <property type="project" value="UniProtKB-SubCell"/>
</dbReference>
<dbReference type="InterPro" id="IPR001789">
    <property type="entry name" value="Sig_transdc_resp-reg_receiver"/>
</dbReference>
<gene>
    <name evidence="11" type="ORF">KK1_001281</name>
</gene>
<dbReference type="PRINTS" id="PR00344">
    <property type="entry name" value="BCTRLSENSOR"/>
</dbReference>
<feature type="transmembrane region" description="Helical" evidence="8">
    <location>
        <begin position="70"/>
        <end position="89"/>
    </location>
</feature>
<dbReference type="InterPro" id="IPR050956">
    <property type="entry name" value="2C_system_His_kinase"/>
</dbReference>